<dbReference type="AlphaFoldDB" id="B8GK31"/>
<dbReference type="InterPro" id="IPR000601">
    <property type="entry name" value="PKD_dom"/>
</dbReference>
<feature type="compositionally biased region" description="Low complexity" evidence="1">
    <location>
        <begin position="393"/>
        <end position="410"/>
    </location>
</feature>
<reference evidence="4 5" key="1">
    <citation type="journal article" date="2015" name="Genome Announc.">
        <title>Complete Genome Sequence of Methanosphaerula palustris E1-9CT, a Hydrogenotrophic Methanogen Isolated from a Minerotrophic Fen Peatland.</title>
        <authorList>
            <person name="Cadillo-Quiroz H."/>
            <person name="Browne P."/>
            <person name="Kyrpides N."/>
            <person name="Woyke T."/>
            <person name="Goodwin L."/>
            <person name="Detter C."/>
            <person name="Yavitt J.B."/>
            <person name="Zinder S.H."/>
        </authorList>
    </citation>
    <scope>NUCLEOTIDE SEQUENCE [LARGE SCALE GENOMIC DNA]</scope>
    <source>
        <strain evidence="5">ATCC BAA-1556 / DSM 19958 / E1-9c</strain>
    </source>
</reference>
<dbReference type="Gene3D" id="2.60.40.10">
    <property type="entry name" value="Immunoglobulins"/>
    <property type="match status" value="2"/>
</dbReference>
<evidence type="ECO:0000259" key="2">
    <source>
        <dbReference type="PROSITE" id="PS50093"/>
    </source>
</evidence>
<dbReference type="InterPro" id="IPR002048">
    <property type="entry name" value="EF_hand_dom"/>
</dbReference>
<name>B8GK31_METPE</name>
<dbReference type="Proteomes" id="UP000002457">
    <property type="component" value="Chromosome"/>
</dbReference>
<dbReference type="EMBL" id="CP001338">
    <property type="protein sequence ID" value="ACL17102.1"/>
    <property type="molecule type" value="Genomic_DNA"/>
</dbReference>
<dbReference type="SUPFAM" id="SSF49299">
    <property type="entry name" value="PKD domain"/>
    <property type="match status" value="2"/>
</dbReference>
<dbReference type="PROSITE" id="PS50222">
    <property type="entry name" value="EF_HAND_2"/>
    <property type="match status" value="1"/>
</dbReference>
<feature type="region of interest" description="Disordered" evidence="1">
    <location>
        <begin position="391"/>
        <end position="410"/>
    </location>
</feature>
<dbReference type="eggNOG" id="arCOG02510">
    <property type="taxonomic scope" value="Archaea"/>
</dbReference>
<dbReference type="KEGG" id="mpl:Mpal_1796"/>
<evidence type="ECO:0000313" key="5">
    <source>
        <dbReference type="Proteomes" id="UP000002457"/>
    </source>
</evidence>
<dbReference type="SMART" id="SM00089">
    <property type="entry name" value="PKD"/>
    <property type="match status" value="2"/>
</dbReference>
<keyword evidence="5" id="KW-1185">Reference proteome</keyword>
<dbReference type="GO" id="GO:0000272">
    <property type="term" value="P:polysaccharide catabolic process"/>
    <property type="evidence" value="ECO:0007669"/>
    <property type="project" value="InterPro"/>
</dbReference>
<gene>
    <name evidence="4" type="ordered locus">Mpal_1796</name>
</gene>
<dbReference type="GO" id="GO:0005509">
    <property type="term" value="F:calcium ion binding"/>
    <property type="evidence" value="ECO:0007669"/>
    <property type="project" value="InterPro"/>
</dbReference>
<dbReference type="Gene3D" id="1.10.1330.10">
    <property type="entry name" value="Dockerin domain"/>
    <property type="match status" value="1"/>
</dbReference>
<dbReference type="STRING" id="521011.Mpal_1796"/>
<accession>B8GK31</accession>
<dbReference type="InterPro" id="IPR013783">
    <property type="entry name" value="Ig-like_fold"/>
</dbReference>
<dbReference type="FunFam" id="2.60.40.10:FF:000270">
    <property type="entry name" value="Cell surface protein"/>
    <property type="match status" value="2"/>
</dbReference>
<dbReference type="InterPro" id="IPR036439">
    <property type="entry name" value="Dockerin_dom_sf"/>
</dbReference>
<dbReference type="PANTHER" id="PTHR36842:SF1">
    <property type="entry name" value="PROTEIN TOLB"/>
    <property type="match status" value="1"/>
</dbReference>
<dbReference type="PANTHER" id="PTHR36842">
    <property type="entry name" value="PROTEIN TOLB HOMOLOG"/>
    <property type="match status" value="1"/>
</dbReference>
<feature type="domain" description="PKD" evidence="2">
    <location>
        <begin position="437"/>
        <end position="503"/>
    </location>
</feature>
<dbReference type="PROSITE" id="PS00018">
    <property type="entry name" value="EF_HAND_1"/>
    <property type="match status" value="1"/>
</dbReference>
<dbReference type="InterPro" id="IPR035986">
    <property type="entry name" value="PKD_dom_sf"/>
</dbReference>
<evidence type="ECO:0000256" key="1">
    <source>
        <dbReference type="SAM" id="MobiDB-lite"/>
    </source>
</evidence>
<organism evidence="4 5">
    <name type="scientific">Methanosphaerula palustris (strain ATCC BAA-1556 / DSM 19958 / E1-9c)</name>
    <dbReference type="NCBI Taxonomy" id="521011"/>
    <lineage>
        <taxon>Archaea</taxon>
        <taxon>Methanobacteriati</taxon>
        <taxon>Methanobacteriota</taxon>
        <taxon>Stenosarchaea group</taxon>
        <taxon>Methanomicrobia</taxon>
        <taxon>Methanomicrobiales</taxon>
        <taxon>Methanoregulaceae</taxon>
        <taxon>Methanosphaerula</taxon>
    </lineage>
</organism>
<dbReference type="SUPFAM" id="SSF63446">
    <property type="entry name" value="Type I dockerin domain"/>
    <property type="match status" value="1"/>
</dbReference>
<dbReference type="eggNOG" id="arCOG03611">
    <property type="taxonomic scope" value="Archaea"/>
</dbReference>
<protein>
    <submittedName>
        <fullName evidence="4">PKD domain containing protein</fullName>
    </submittedName>
</protein>
<dbReference type="InterPro" id="IPR022409">
    <property type="entry name" value="PKD/Chitinase_dom"/>
</dbReference>
<feature type="domain" description="EF-hand" evidence="3">
    <location>
        <begin position="827"/>
        <end position="848"/>
    </location>
</feature>
<dbReference type="Pfam" id="PF18911">
    <property type="entry name" value="PKD_4"/>
    <property type="match status" value="2"/>
</dbReference>
<dbReference type="CDD" id="cd00146">
    <property type="entry name" value="PKD"/>
    <property type="match status" value="2"/>
</dbReference>
<dbReference type="PROSITE" id="PS50093">
    <property type="entry name" value="PKD"/>
    <property type="match status" value="2"/>
</dbReference>
<sequence precursor="true">METMPDTKHTIQTYLMVILLLTMALLVAPAGAELVQSNGTTSIGVDQTQELKDTAAFSANKHVFFNVANDAGVKYNYDGALYSGPSNTYYMKFDGGGLNALHITSDPASPYGNVIASNAQSGTFFLSDTGGRGFDDDGILMIAVKGDVPNDFRVHIRASGYTWTPATSGVYNPTIPSSVTYQPVSLDETFTRDDLIYGPQNWKPCSVANYPIYNGQDMTNTQDTYQMMFVDLKSGIIGKNSTAGAPALTDNGAIRVDYSFENLNTFAAFDAFAWCSASNQGQGITWTNEVAAAGSSSGSANGYTVTGVPRAPVAAFTANTVSGPAPLSIGFTDQSTNTPTAWSWNFGDGTTSTEQNPSHTYTTDGTYSVALTASNAGGSNTVTRTSYITVRSTTPTTGPTTVPTTGNTTVPTTVTTIPTTGTTTVATPTPTITTPPLAANFTANVTAGQSPLAVQFTDSTTGAVQSYFWQFGDGGASYDRNPVHTYTTAGTYTVSLIVSGPTGTQVKTNEQYITVTAVVPTMTTVAPLTNYHHNYLQVSNTEGARFDLHNNGTYYQKSDGGGTNAIWMTGTPSVPQGQTINTTNQSGVFYLTDTGGRGFDDDGILMLAVNGTIPDDFKVHIRASGYAWTPIPNYLSPTANDITYVDGSIDEIFTKDDFIYGPQIWKPAGQANYPIYNGQNLSDTQNTFRLMFIDLRAGILGKSSKAGISTLQNNGAIKVEYSFDHLNTLAAFNAYAWCENSTLGEGISWTNGVNAIGQSSVASGYTVSGMSTSTAPITIPSATRPPTDPNRDGLYEDLNGDGVADFNDVVLFFNQMDWIAVNEPVTAFDFNKNGSVDFDDVVLLFNML</sequence>
<dbReference type="InterPro" id="IPR018247">
    <property type="entry name" value="EF_Hand_1_Ca_BS"/>
</dbReference>
<dbReference type="HOGENOM" id="CLU_394637_0_0_2"/>
<feature type="domain" description="PKD" evidence="2">
    <location>
        <begin position="312"/>
        <end position="390"/>
    </location>
</feature>
<proteinExistence type="predicted"/>
<dbReference type="CDD" id="cd14254">
    <property type="entry name" value="Dockerin_II"/>
    <property type="match status" value="1"/>
</dbReference>
<evidence type="ECO:0000313" key="4">
    <source>
        <dbReference type="EMBL" id="ACL17102.1"/>
    </source>
</evidence>
<evidence type="ECO:0000259" key="3">
    <source>
        <dbReference type="PROSITE" id="PS50222"/>
    </source>
</evidence>